<dbReference type="Proteomes" id="UP000287651">
    <property type="component" value="Unassembled WGS sequence"/>
</dbReference>
<evidence type="ECO:0000256" key="4">
    <source>
        <dbReference type="RuleBase" id="RU369052"/>
    </source>
</evidence>
<comment type="similarity">
    <text evidence="1 4">Belongs to the metallothionein superfamily. Type 15 family.</text>
</comment>
<comment type="function">
    <text evidence="4">Metallothioneins have a high content of cysteine residues that bind various heavy metals.</text>
</comment>
<sequence length="74" mass="7562">MSSCGGSCNCGSNCSCGSGCKKYADLEEKMVNSETMILGVAPEKERSEGLEMAAASKNEGCKCGSSCSCNPCNC</sequence>
<keyword evidence="2 4" id="KW-0479">Metal-binding</keyword>
<dbReference type="AlphaFoldDB" id="A0A427AEA7"/>
<evidence type="ECO:0000256" key="1">
    <source>
        <dbReference type="ARBA" id="ARBA00005802"/>
    </source>
</evidence>
<dbReference type="EMBL" id="AMZH03002757">
    <property type="protein sequence ID" value="RRT74491.1"/>
    <property type="molecule type" value="Genomic_DNA"/>
</dbReference>
<evidence type="ECO:0000313" key="5">
    <source>
        <dbReference type="EMBL" id="RRT74491.1"/>
    </source>
</evidence>
<evidence type="ECO:0000313" key="6">
    <source>
        <dbReference type="Proteomes" id="UP000287651"/>
    </source>
</evidence>
<evidence type="ECO:0000256" key="2">
    <source>
        <dbReference type="ARBA" id="ARBA00022723"/>
    </source>
</evidence>
<dbReference type="InterPro" id="IPR000347">
    <property type="entry name" value="Metalthion_15p"/>
</dbReference>
<protein>
    <recommendedName>
        <fullName evidence="4">Metallothionein-like protein</fullName>
    </recommendedName>
</protein>
<dbReference type="GO" id="GO:0046872">
    <property type="term" value="F:metal ion binding"/>
    <property type="evidence" value="ECO:0007669"/>
    <property type="project" value="UniProtKB-UniRule"/>
</dbReference>
<comment type="caution">
    <text evidence="5">The sequence shown here is derived from an EMBL/GenBank/DDBJ whole genome shotgun (WGS) entry which is preliminary data.</text>
</comment>
<organism evidence="5 6">
    <name type="scientific">Ensete ventricosum</name>
    <name type="common">Abyssinian banana</name>
    <name type="synonym">Musa ensete</name>
    <dbReference type="NCBI Taxonomy" id="4639"/>
    <lineage>
        <taxon>Eukaryota</taxon>
        <taxon>Viridiplantae</taxon>
        <taxon>Streptophyta</taxon>
        <taxon>Embryophyta</taxon>
        <taxon>Tracheophyta</taxon>
        <taxon>Spermatophyta</taxon>
        <taxon>Magnoliopsida</taxon>
        <taxon>Liliopsida</taxon>
        <taxon>Zingiberales</taxon>
        <taxon>Musaceae</taxon>
        <taxon>Ensete</taxon>
    </lineage>
</organism>
<dbReference type="PANTHER" id="PTHR33543:SF33">
    <property type="entry name" value="METALLOTHIONEIN-LIKE PROTEIN 2B"/>
    <property type="match status" value="1"/>
</dbReference>
<name>A0A427AEA7_ENSVE</name>
<gene>
    <name evidence="5" type="ORF">B296_00009781</name>
</gene>
<dbReference type="PANTHER" id="PTHR33543">
    <property type="entry name" value="METALLOTHIONEIN-LIKE PROTEIN 2A"/>
    <property type="match status" value="1"/>
</dbReference>
<dbReference type="Pfam" id="PF01439">
    <property type="entry name" value="Metallothio_2"/>
    <property type="match status" value="1"/>
</dbReference>
<evidence type="ECO:0000256" key="3">
    <source>
        <dbReference type="ARBA" id="ARBA00022851"/>
    </source>
</evidence>
<accession>A0A427AEA7</accession>
<reference evidence="5 6" key="1">
    <citation type="journal article" date="2014" name="Agronomy (Basel)">
        <title>A Draft Genome Sequence for Ensete ventricosum, the Drought-Tolerant Tree Against Hunger.</title>
        <authorList>
            <person name="Harrison J."/>
            <person name="Moore K.A."/>
            <person name="Paszkiewicz K."/>
            <person name="Jones T."/>
            <person name="Grant M."/>
            <person name="Ambacheew D."/>
            <person name="Muzemil S."/>
            <person name="Studholme D.J."/>
        </authorList>
    </citation>
    <scope>NUCLEOTIDE SEQUENCE [LARGE SCALE GENOMIC DNA]</scope>
</reference>
<proteinExistence type="inferred from homology"/>
<keyword evidence="3 4" id="KW-0480">Metal-thiolate cluster</keyword>